<feature type="region of interest" description="Disordered" evidence="1">
    <location>
        <begin position="60"/>
        <end position="109"/>
    </location>
</feature>
<protein>
    <submittedName>
        <fullName evidence="2">Uncharacterized protein</fullName>
    </submittedName>
</protein>
<evidence type="ECO:0000313" key="3">
    <source>
        <dbReference type="Proteomes" id="UP000199207"/>
    </source>
</evidence>
<feature type="compositionally biased region" description="Gly residues" evidence="1">
    <location>
        <begin position="60"/>
        <end position="72"/>
    </location>
</feature>
<feature type="region of interest" description="Disordered" evidence="1">
    <location>
        <begin position="1"/>
        <end position="39"/>
    </location>
</feature>
<evidence type="ECO:0000313" key="2">
    <source>
        <dbReference type="EMBL" id="SFB98862.1"/>
    </source>
</evidence>
<accession>A0A1I1FIP5</accession>
<organism evidence="2 3">
    <name type="scientific">Streptomyces aidingensis</name>
    <dbReference type="NCBI Taxonomy" id="910347"/>
    <lineage>
        <taxon>Bacteria</taxon>
        <taxon>Bacillati</taxon>
        <taxon>Actinomycetota</taxon>
        <taxon>Actinomycetes</taxon>
        <taxon>Kitasatosporales</taxon>
        <taxon>Streptomycetaceae</taxon>
        <taxon>Streptomyces</taxon>
    </lineage>
</organism>
<reference evidence="2 3" key="1">
    <citation type="submission" date="2016-10" db="EMBL/GenBank/DDBJ databases">
        <authorList>
            <person name="de Groot N.N."/>
        </authorList>
    </citation>
    <scope>NUCLEOTIDE SEQUENCE [LARGE SCALE GENOMIC DNA]</scope>
    <source>
        <strain evidence="2 3">CGMCC 4.5739</strain>
    </source>
</reference>
<dbReference type="Proteomes" id="UP000199207">
    <property type="component" value="Unassembled WGS sequence"/>
</dbReference>
<dbReference type="STRING" id="910347.SAMN05421773_101741"/>
<dbReference type="EMBL" id="FOLM01000001">
    <property type="protein sequence ID" value="SFB98862.1"/>
    <property type="molecule type" value="Genomic_DNA"/>
</dbReference>
<name>A0A1I1FIP5_9ACTN</name>
<dbReference type="RefSeq" id="WP_093837095.1">
    <property type="nucleotide sequence ID" value="NZ_FOLM01000001.1"/>
</dbReference>
<dbReference type="OrthoDB" id="4350888at2"/>
<evidence type="ECO:0000256" key="1">
    <source>
        <dbReference type="SAM" id="MobiDB-lite"/>
    </source>
</evidence>
<proteinExistence type="predicted"/>
<sequence length="294" mass="30655">MGVTGADGDYRRPGTAEDEPWPETPPPRPRAGGGGAGRLGFGVATALALAISAALLWGGGGDDGEGRGGTGPPSGEQQPDGTASGRPPDTSDGARYTLEPPAESGGWTRSYLGDSQIAFADELEDALGLTGRDSVGARYADRDLRGRDWVPGVVLAHLNGFWGQIEDPVAARDTVAPLAMAAWAEQGTGARVGKPLSYAEGDVAVTCWQIRGTLDPLWNYRPTWTECLWTDYGTVALVTLEPVPPDLPADWNGLAPVPVTPPLPVSLKEAAEVTEQLRADSLRRTAPGPKPTGA</sequence>
<dbReference type="AlphaFoldDB" id="A0A1I1FIP5"/>
<keyword evidence="3" id="KW-1185">Reference proteome</keyword>
<gene>
    <name evidence="2" type="ORF">SAMN05421773_101741</name>
</gene>